<name>A0ABZ3IHP4_9FIRM</name>
<dbReference type="Pfam" id="PF13537">
    <property type="entry name" value="GATase_7"/>
    <property type="match status" value="1"/>
</dbReference>
<dbReference type="PANTHER" id="PTHR43284">
    <property type="entry name" value="ASPARAGINE SYNTHETASE (GLUTAMINE-HYDROLYZING)"/>
    <property type="match status" value="1"/>
</dbReference>
<gene>
    <name evidence="10" type="ORF">SPSIL_010580</name>
</gene>
<keyword evidence="11" id="KW-1185">Reference proteome</keyword>
<comment type="pathway">
    <text evidence="1">Amino-acid biosynthesis; L-asparagine biosynthesis; L-asparagine from L-aspartate (L-Gln route): step 1/1.</text>
</comment>
<dbReference type="Pfam" id="PF00733">
    <property type="entry name" value="Asn_synthase"/>
    <property type="match status" value="1"/>
</dbReference>
<evidence type="ECO:0000259" key="9">
    <source>
        <dbReference type="PROSITE" id="PS51278"/>
    </source>
</evidence>
<dbReference type="EMBL" id="CP155573">
    <property type="protein sequence ID" value="XFO64949.1"/>
    <property type="molecule type" value="Genomic_DNA"/>
</dbReference>
<dbReference type="InterPro" id="IPR014729">
    <property type="entry name" value="Rossmann-like_a/b/a_fold"/>
</dbReference>
<dbReference type="PANTHER" id="PTHR43284:SF1">
    <property type="entry name" value="ASPARAGINE SYNTHETASE"/>
    <property type="match status" value="1"/>
</dbReference>
<evidence type="ECO:0000256" key="8">
    <source>
        <dbReference type="ARBA" id="ARBA00048741"/>
    </source>
</evidence>
<evidence type="ECO:0000256" key="1">
    <source>
        <dbReference type="ARBA" id="ARBA00005187"/>
    </source>
</evidence>
<dbReference type="EC" id="6.3.5.4" evidence="3"/>
<feature type="domain" description="Glutamine amidotransferase type-2" evidence="9">
    <location>
        <begin position="5"/>
        <end position="217"/>
    </location>
</feature>
<evidence type="ECO:0000256" key="7">
    <source>
        <dbReference type="ARBA" id="ARBA00022962"/>
    </source>
</evidence>
<comment type="similarity">
    <text evidence="2">Belongs to the asparagine synthetase family.</text>
</comment>
<dbReference type="InterPro" id="IPR017932">
    <property type="entry name" value="GATase_2_dom"/>
</dbReference>
<dbReference type="InterPro" id="IPR029055">
    <property type="entry name" value="Ntn_hydrolases_N"/>
</dbReference>
<keyword evidence="6" id="KW-0061">Asparagine biosynthesis</keyword>
<proteinExistence type="inferred from homology"/>
<evidence type="ECO:0000256" key="4">
    <source>
        <dbReference type="ARBA" id="ARBA00022741"/>
    </source>
</evidence>
<dbReference type="SUPFAM" id="SSF56235">
    <property type="entry name" value="N-terminal nucleophile aminohydrolases (Ntn hydrolases)"/>
    <property type="match status" value="1"/>
</dbReference>
<organism evidence="10 11">
    <name type="scientific">Sporomusa silvacetica DSM 10669</name>
    <dbReference type="NCBI Taxonomy" id="1123289"/>
    <lineage>
        <taxon>Bacteria</taxon>
        <taxon>Bacillati</taxon>
        <taxon>Bacillota</taxon>
        <taxon>Negativicutes</taxon>
        <taxon>Selenomonadales</taxon>
        <taxon>Sporomusaceae</taxon>
        <taxon>Sporomusa</taxon>
    </lineage>
</organism>
<evidence type="ECO:0000256" key="2">
    <source>
        <dbReference type="ARBA" id="ARBA00005752"/>
    </source>
</evidence>
<dbReference type="SUPFAM" id="SSF52402">
    <property type="entry name" value="Adenine nucleotide alpha hydrolases-like"/>
    <property type="match status" value="1"/>
</dbReference>
<dbReference type="InterPro" id="IPR033738">
    <property type="entry name" value="AsnB_N"/>
</dbReference>
<dbReference type="Gene3D" id="3.60.20.10">
    <property type="entry name" value="Glutamine Phosphoribosylpyrophosphate, subunit 1, domain 1"/>
    <property type="match status" value="1"/>
</dbReference>
<dbReference type="Proteomes" id="UP000216752">
    <property type="component" value="Chromosome"/>
</dbReference>
<evidence type="ECO:0000256" key="3">
    <source>
        <dbReference type="ARBA" id="ARBA00012737"/>
    </source>
</evidence>
<evidence type="ECO:0000313" key="11">
    <source>
        <dbReference type="Proteomes" id="UP000216752"/>
    </source>
</evidence>
<dbReference type="InterPro" id="IPR001962">
    <property type="entry name" value="Asn_synthase"/>
</dbReference>
<dbReference type="RefSeq" id="WP_094603506.1">
    <property type="nucleotide sequence ID" value="NZ_CP155573.1"/>
</dbReference>
<evidence type="ECO:0000256" key="5">
    <source>
        <dbReference type="ARBA" id="ARBA00022840"/>
    </source>
</evidence>
<dbReference type="InterPro" id="IPR051786">
    <property type="entry name" value="ASN_synthetase/amidase"/>
</dbReference>
<evidence type="ECO:0000313" key="10">
    <source>
        <dbReference type="EMBL" id="XFO64949.1"/>
    </source>
</evidence>
<keyword evidence="4" id="KW-0547">Nucleotide-binding</keyword>
<protein>
    <recommendedName>
        <fullName evidence="3">asparagine synthase (glutamine-hydrolyzing)</fullName>
        <ecNumber evidence="3">6.3.5.4</ecNumber>
    </recommendedName>
</protein>
<dbReference type="PROSITE" id="PS51278">
    <property type="entry name" value="GATASE_TYPE_2"/>
    <property type="match status" value="1"/>
</dbReference>
<accession>A0ABZ3IHP4</accession>
<comment type="catalytic activity">
    <reaction evidence="8">
        <text>L-aspartate + L-glutamine + ATP + H2O = L-asparagine + L-glutamate + AMP + diphosphate + H(+)</text>
        <dbReference type="Rhea" id="RHEA:12228"/>
        <dbReference type="ChEBI" id="CHEBI:15377"/>
        <dbReference type="ChEBI" id="CHEBI:15378"/>
        <dbReference type="ChEBI" id="CHEBI:29985"/>
        <dbReference type="ChEBI" id="CHEBI:29991"/>
        <dbReference type="ChEBI" id="CHEBI:30616"/>
        <dbReference type="ChEBI" id="CHEBI:33019"/>
        <dbReference type="ChEBI" id="CHEBI:58048"/>
        <dbReference type="ChEBI" id="CHEBI:58359"/>
        <dbReference type="ChEBI" id="CHEBI:456215"/>
        <dbReference type="EC" id="6.3.5.4"/>
    </reaction>
</comment>
<evidence type="ECO:0000256" key="6">
    <source>
        <dbReference type="ARBA" id="ARBA00022888"/>
    </source>
</evidence>
<dbReference type="InterPro" id="IPR006426">
    <property type="entry name" value="Asn_synth_AEB"/>
</dbReference>
<keyword evidence="6" id="KW-0028">Amino-acid biosynthesis</keyword>
<dbReference type="CDD" id="cd00712">
    <property type="entry name" value="AsnB"/>
    <property type="match status" value="1"/>
</dbReference>
<dbReference type="PIRSF" id="PIRSF001589">
    <property type="entry name" value="Asn_synthetase_glu-h"/>
    <property type="match status" value="1"/>
</dbReference>
<keyword evidence="7" id="KW-0315">Glutamine amidotransferase</keyword>
<keyword evidence="5" id="KW-0067">ATP-binding</keyword>
<sequence length="652" mass="75395">MSAICGIFSLDGRPVAHETSSAMMKNLSIYHADVVGNWLKQQVFLGCHAQHITPEAVKEILPYHDEETGLTITADAIIDNRNELCNLLGISHFYRADISDSLLILKAYLKWGEQCPKYLLGDFAFAIWDSKRQRMFCAVDHTGTRSFYYYRSHRLFAFCTLINPLFVLRDITKEYNETWIADFLAKPCVNHQLDPELTPYQNIYLLSAGTSLMVRTYRASKQVYWQVEKQPELKLKTDGEYEEAFREVLGEAVRSRLRSIRPVGVMMSGGLDSTSVACMAAKHLAGTGERLQAFSAVPMTGFRDWLPASRQADETPYIEAVREYTGNIDVAYCRFDGKHPLTDTDRYLAMLEQPYKVLENLFWVDGIMAVAQEHNIGVLLNGNAGNVTISWGSIQPYLLTLWRTGQWHKLLHESWVTAKKYRRPRSILSQIYKDLLLPDKLKKYINKSEHHERCKMLRNLSPINPDFARRFLVQERFRRFGYDPLFVKPLDCLEERKQRLSPDLFSHGSVMFTKQSLAYRMVSRDPTADKRVIEFCLSVPDSQYVRDGKERFLLRRAMTGILPDKVRLNDAVRGRQSADWTQRVQPSWPELAAEIRSIGTRETEKKYLDIARIQRELTKYNSLKDNAADDSNLRMLIRSLIFSRFLRQEESS</sequence>
<reference evidence="10" key="1">
    <citation type="submission" date="2024-05" db="EMBL/GenBank/DDBJ databases">
        <title>Isolation and characterization of Sporomusa carbonis sp. nov., a carboxydotrophic hydrogenogen in the genus of Sporomusa isolated from a charcoal burning pile.</title>
        <authorList>
            <person name="Boeer T."/>
            <person name="Rosenbaum F."/>
            <person name="Eysell L."/>
            <person name="Mueller V."/>
            <person name="Daniel R."/>
            <person name="Poehlein A."/>
        </authorList>
    </citation>
    <scope>NUCLEOTIDE SEQUENCE [LARGE SCALE GENOMIC DNA]</scope>
    <source>
        <strain evidence="10">DSM 10669</strain>
    </source>
</reference>
<dbReference type="Gene3D" id="3.40.50.620">
    <property type="entry name" value="HUPs"/>
    <property type="match status" value="2"/>
</dbReference>